<dbReference type="Proteomes" id="UP000270471">
    <property type="component" value="Unassembled WGS sequence"/>
</dbReference>
<name>A0A3M0HSV0_9ACTN</name>
<evidence type="ECO:0000256" key="1">
    <source>
        <dbReference type="SAM" id="MobiDB-lite"/>
    </source>
</evidence>
<evidence type="ECO:0000313" key="2">
    <source>
        <dbReference type="EMBL" id="RMB79644.1"/>
    </source>
</evidence>
<keyword evidence="3" id="KW-1185">Reference proteome</keyword>
<protein>
    <submittedName>
        <fullName evidence="2">Uncharacterized protein</fullName>
    </submittedName>
</protein>
<organism evidence="2 3">
    <name type="scientific">Streptomyces shenzhenensis</name>
    <dbReference type="NCBI Taxonomy" id="943815"/>
    <lineage>
        <taxon>Bacteria</taxon>
        <taxon>Bacillati</taxon>
        <taxon>Actinomycetota</taxon>
        <taxon>Actinomycetes</taxon>
        <taxon>Kitasatosporales</taxon>
        <taxon>Streptomycetaceae</taxon>
        <taxon>Streptomyces</taxon>
    </lineage>
</organism>
<dbReference type="EMBL" id="PENI01000057">
    <property type="protein sequence ID" value="RMB79644.1"/>
    <property type="molecule type" value="Genomic_DNA"/>
</dbReference>
<comment type="caution">
    <text evidence="2">The sequence shown here is derived from an EMBL/GenBank/DDBJ whole genome shotgun (WGS) entry which is preliminary data.</text>
</comment>
<feature type="region of interest" description="Disordered" evidence="1">
    <location>
        <begin position="228"/>
        <end position="264"/>
    </location>
</feature>
<accession>A0A3M0HSV0</accession>
<gene>
    <name evidence="2" type="ORF">CTZ28_44335</name>
</gene>
<feature type="compositionally biased region" description="Basic and acidic residues" evidence="1">
    <location>
        <begin position="245"/>
        <end position="264"/>
    </location>
</feature>
<sequence length="264" mass="28766">MRRAPRRADAEPAVSRCVVCSRPLRPDEAHRTACHRCEHHIRAWLRELPLQLPILEVFLHPSAPRPGTGRPGPGGRPAPPVRADVLNLLGPGAGRPDDGPDGDQSGPRPIAAVLGAWIRFIAERRPAAPPTGPQAPLHLTRWIATHIDWAVRQPWIADLHRELRDLVTHIRRITGVEPRRRPSPLPCPDCSAFALVATGWANHVDHVECAVCGRLLSPAAYEAHAIAGRTAPGPEPGPADQEVYPDDRVDDRAAHEGEEGGEKP</sequence>
<evidence type="ECO:0000313" key="3">
    <source>
        <dbReference type="Proteomes" id="UP000270471"/>
    </source>
</evidence>
<feature type="region of interest" description="Disordered" evidence="1">
    <location>
        <begin position="86"/>
        <end position="108"/>
    </location>
</feature>
<dbReference type="AlphaFoldDB" id="A0A3M0HSV0"/>
<reference evidence="2 3" key="1">
    <citation type="submission" date="2017-11" db="EMBL/GenBank/DDBJ databases">
        <title>Draft genome of actinobacteria isolated from guarana (Paullinia cupana (Mart.) Ducke.</title>
        <authorList>
            <person name="Siqueira K.A."/>
            <person name="Liotti R.G."/>
            <person name="Mendes T.A.O."/>
            <person name="Soares M.A."/>
        </authorList>
    </citation>
    <scope>NUCLEOTIDE SEQUENCE [LARGE SCALE GENOMIC DNA]</scope>
    <source>
        <strain evidence="2 3">193</strain>
    </source>
</reference>
<proteinExistence type="predicted"/>